<reference evidence="1 2" key="1">
    <citation type="submission" date="2019-05" db="EMBL/GenBank/DDBJ databases">
        <title>Dyadobacter AR-3-8 sp. nov., isolated from arctic soil.</title>
        <authorList>
            <person name="Chaudhary D.K."/>
        </authorList>
    </citation>
    <scope>NUCLEOTIDE SEQUENCE [LARGE SCALE GENOMIC DNA]</scope>
    <source>
        <strain evidence="1 2">AR-3-8</strain>
    </source>
</reference>
<dbReference type="AlphaFoldDB" id="A0A4U6D5F5"/>
<accession>A0A4U6D5F5</accession>
<dbReference type="OrthoDB" id="2084771at2"/>
<evidence type="ECO:0000313" key="2">
    <source>
        <dbReference type="Proteomes" id="UP000304900"/>
    </source>
</evidence>
<gene>
    <name evidence="1" type="ORF">FDK13_13775</name>
</gene>
<name>A0A4U6D5F5_9BACT</name>
<keyword evidence="2" id="KW-1185">Reference proteome</keyword>
<dbReference type="RefSeq" id="WP_137340586.1">
    <property type="nucleotide sequence ID" value="NZ_BSQH01000003.1"/>
</dbReference>
<dbReference type="EMBL" id="SZVO01000006">
    <property type="protein sequence ID" value="TKT91437.1"/>
    <property type="molecule type" value="Genomic_DNA"/>
</dbReference>
<proteinExistence type="predicted"/>
<sequence length="72" mass="8457">MKTDNKTLIEIKRLHEQYVKEVEFSGIKPLSIEIYKSHSKNFVRWIHGDFVPGGKLKKTMEDNILKEQNQAV</sequence>
<comment type="caution">
    <text evidence="1">The sequence shown here is derived from an EMBL/GenBank/DDBJ whole genome shotgun (WGS) entry which is preliminary data.</text>
</comment>
<evidence type="ECO:0000313" key="1">
    <source>
        <dbReference type="EMBL" id="TKT91437.1"/>
    </source>
</evidence>
<protein>
    <submittedName>
        <fullName evidence="1">Uncharacterized protein</fullName>
    </submittedName>
</protein>
<organism evidence="1 2">
    <name type="scientific">Dyadobacter frigoris</name>
    <dbReference type="NCBI Taxonomy" id="2576211"/>
    <lineage>
        <taxon>Bacteria</taxon>
        <taxon>Pseudomonadati</taxon>
        <taxon>Bacteroidota</taxon>
        <taxon>Cytophagia</taxon>
        <taxon>Cytophagales</taxon>
        <taxon>Spirosomataceae</taxon>
        <taxon>Dyadobacter</taxon>
    </lineage>
</organism>
<dbReference type="Proteomes" id="UP000304900">
    <property type="component" value="Unassembled WGS sequence"/>
</dbReference>